<feature type="transmembrane region" description="Helical" evidence="7">
    <location>
        <begin position="181"/>
        <end position="204"/>
    </location>
</feature>
<evidence type="ECO:0000256" key="5">
    <source>
        <dbReference type="ARBA" id="ARBA00022989"/>
    </source>
</evidence>
<comment type="similarity">
    <text evidence="2">Belongs to the peptidase A24 family.</text>
</comment>
<dbReference type="Proteomes" id="UP001207626">
    <property type="component" value="Unassembled WGS sequence"/>
</dbReference>
<sequence length="256" mass="27597">MMEMALWVVSFALLGLCIGSFLNVVAYRVPRGESVVAPPSRCPHCGEQVRPYDLIPLISYVILRGRCRSCGMPIAARYPLVELLTSAAFAAVAWNMPWNGEAIVGALLSSVLIAVAVIDIDWRIIPNRIVAWGMGLGLFMRCFIHPLPWWNYALAAVVCSGLLLLLAIASNGGMGGGDIKLYLFIGVVLGLASALLSLFTASVLGLVYGCVLLCFKPAFGKDRSLPFAPFIAASAWWAYLYGEGVLHAMLQYIVAA</sequence>
<keyword evidence="11" id="KW-1185">Reference proteome</keyword>
<feature type="domain" description="Prepilin type IV endopeptidase peptidase" evidence="8">
    <location>
        <begin position="107"/>
        <end position="209"/>
    </location>
</feature>
<keyword evidence="5 7" id="KW-1133">Transmembrane helix</keyword>
<feature type="transmembrane region" description="Helical" evidence="7">
    <location>
        <begin position="152"/>
        <end position="169"/>
    </location>
</feature>
<dbReference type="PANTHER" id="PTHR30487">
    <property type="entry name" value="TYPE 4 PREPILIN-LIKE PROTEINS LEADER PEPTIDE-PROCESSING ENZYME"/>
    <property type="match status" value="1"/>
</dbReference>
<dbReference type="EMBL" id="JAMDLW010000001">
    <property type="protein sequence ID" value="MCY9518457.1"/>
    <property type="molecule type" value="Genomic_DNA"/>
</dbReference>
<evidence type="ECO:0000313" key="10">
    <source>
        <dbReference type="EMBL" id="MCY9518457.1"/>
    </source>
</evidence>
<proteinExistence type="inferred from homology"/>
<dbReference type="Pfam" id="PF06750">
    <property type="entry name" value="A24_N_bact"/>
    <property type="match status" value="1"/>
</dbReference>
<feature type="domain" description="Prepilin peptidase A24 N-terminal" evidence="9">
    <location>
        <begin position="13"/>
        <end position="95"/>
    </location>
</feature>
<organism evidence="10 11">
    <name type="scientific">Paenibacillus apiarius</name>
    <dbReference type="NCBI Taxonomy" id="46240"/>
    <lineage>
        <taxon>Bacteria</taxon>
        <taxon>Bacillati</taxon>
        <taxon>Bacillota</taxon>
        <taxon>Bacilli</taxon>
        <taxon>Bacillales</taxon>
        <taxon>Paenibacillaceae</taxon>
        <taxon>Paenibacillus</taxon>
    </lineage>
</organism>
<evidence type="ECO:0000259" key="9">
    <source>
        <dbReference type="Pfam" id="PF06750"/>
    </source>
</evidence>
<evidence type="ECO:0000256" key="3">
    <source>
        <dbReference type="ARBA" id="ARBA00022475"/>
    </source>
</evidence>
<evidence type="ECO:0000256" key="1">
    <source>
        <dbReference type="ARBA" id="ARBA00004651"/>
    </source>
</evidence>
<evidence type="ECO:0000256" key="6">
    <source>
        <dbReference type="ARBA" id="ARBA00023136"/>
    </source>
</evidence>
<evidence type="ECO:0000256" key="7">
    <source>
        <dbReference type="SAM" id="Phobius"/>
    </source>
</evidence>
<reference evidence="10 11" key="1">
    <citation type="submission" date="2022-05" db="EMBL/GenBank/DDBJ databases">
        <title>Genome Sequencing of Bee-Associated Microbes.</title>
        <authorList>
            <person name="Dunlap C."/>
        </authorList>
    </citation>
    <scope>NUCLEOTIDE SEQUENCE [LARGE SCALE GENOMIC DNA]</scope>
    <source>
        <strain evidence="10 11">NRRL NRS-1438</strain>
    </source>
</reference>
<comment type="caution">
    <text evidence="10">The sequence shown here is derived from an EMBL/GenBank/DDBJ whole genome shotgun (WGS) entry which is preliminary data.</text>
</comment>
<evidence type="ECO:0000259" key="8">
    <source>
        <dbReference type="Pfam" id="PF01478"/>
    </source>
</evidence>
<dbReference type="Pfam" id="PF01478">
    <property type="entry name" value="Peptidase_A24"/>
    <property type="match status" value="1"/>
</dbReference>
<comment type="subcellular location">
    <subcellularLocation>
        <location evidence="1">Cell membrane</location>
        <topology evidence="1">Multi-pass membrane protein</topology>
    </subcellularLocation>
</comment>
<feature type="transmembrane region" description="Helical" evidence="7">
    <location>
        <begin position="102"/>
        <end position="122"/>
    </location>
</feature>
<protein>
    <submittedName>
        <fullName evidence="10">Prepilin peptidase</fullName>
    </submittedName>
</protein>
<keyword evidence="6 7" id="KW-0472">Membrane</keyword>
<keyword evidence="3" id="KW-1003">Cell membrane</keyword>
<keyword evidence="4 7" id="KW-0812">Transmembrane</keyword>
<dbReference type="InterPro" id="IPR010627">
    <property type="entry name" value="Prepilin_pept_A24_N"/>
</dbReference>
<accession>A0ABT4DM73</accession>
<dbReference type="InterPro" id="IPR000045">
    <property type="entry name" value="Prepilin_IV_endopep_pep"/>
</dbReference>
<feature type="transmembrane region" description="Helical" evidence="7">
    <location>
        <begin position="6"/>
        <end position="26"/>
    </location>
</feature>
<dbReference type="RefSeq" id="WP_254912127.1">
    <property type="nucleotide sequence ID" value="NZ_JAMDLV010000038.1"/>
</dbReference>
<dbReference type="PANTHER" id="PTHR30487:SF0">
    <property type="entry name" value="PREPILIN LEADER PEPTIDASE_N-METHYLTRANSFERASE-RELATED"/>
    <property type="match status" value="1"/>
</dbReference>
<evidence type="ECO:0000256" key="2">
    <source>
        <dbReference type="ARBA" id="ARBA00005801"/>
    </source>
</evidence>
<evidence type="ECO:0000313" key="11">
    <source>
        <dbReference type="Proteomes" id="UP001207626"/>
    </source>
</evidence>
<dbReference type="Gene3D" id="1.20.120.1220">
    <property type="match status" value="1"/>
</dbReference>
<name>A0ABT4DM73_9BACL</name>
<dbReference type="InterPro" id="IPR050882">
    <property type="entry name" value="Prepilin_peptidase/N-MTase"/>
</dbReference>
<gene>
    <name evidence="10" type="ORF">M5X09_02065</name>
</gene>
<feature type="transmembrane region" description="Helical" evidence="7">
    <location>
        <begin position="224"/>
        <end position="242"/>
    </location>
</feature>
<evidence type="ECO:0000256" key="4">
    <source>
        <dbReference type="ARBA" id="ARBA00022692"/>
    </source>
</evidence>